<feature type="compositionally biased region" description="Low complexity" evidence="1">
    <location>
        <begin position="792"/>
        <end position="811"/>
    </location>
</feature>
<keyword evidence="3" id="KW-1185">Reference proteome</keyword>
<dbReference type="SMART" id="SM01196">
    <property type="entry name" value="FERM_C"/>
    <property type="match status" value="1"/>
</dbReference>
<dbReference type="InterPro" id="IPR035963">
    <property type="entry name" value="FERM_2"/>
</dbReference>
<feature type="compositionally biased region" description="Basic residues" evidence="1">
    <location>
        <begin position="1322"/>
        <end position="1337"/>
    </location>
</feature>
<feature type="region of interest" description="Disordered" evidence="1">
    <location>
        <begin position="1303"/>
        <end position="1340"/>
    </location>
</feature>
<dbReference type="InterPro" id="IPR019748">
    <property type="entry name" value="FERM_central"/>
</dbReference>
<evidence type="ECO:0000313" key="3">
    <source>
        <dbReference type="Proteomes" id="UP000694888"/>
    </source>
</evidence>
<dbReference type="InterPro" id="IPR011993">
    <property type="entry name" value="PH-like_dom_sf"/>
</dbReference>
<dbReference type="PANTHER" id="PTHR13429:SF5">
    <property type="entry name" value="PROTEIN EXPANDED"/>
    <property type="match status" value="1"/>
</dbReference>
<dbReference type="InterPro" id="IPR014352">
    <property type="entry name" value="FERM/acyl-CoA-bd_prot_sf"/>
</dbReference>
<protein>
    <submittedName>
        <fullName evidence="4">Uncharacterized protein LOC101863416</fullName>
    </submittedName>
</protein>
<feature type="compositionally biased region" description="Acidic residues" evidence="1">
    <location>
        <begin position="1050"/>
        <end position="1065"/>
    </location>
</feature>
<dbReference type="PANTHER" id="PTHR13429">
    <property type="entry name" value="FERM DOMAIN (PROTEIN4.1-EZRIN-RADIXIN-MOESIN) FAMILY"/>
    <property type="match status" value="1"/>
</dbReference>
<dbReference type="InterPro" id="IPR018979">
    <property type="entry name" value="FERM_N"/>
</dbReference>
<dbReference type="InterPro" id="IPR029071">
    <property type="entry name" value="Ubiquitin-like_domsf"/>
</dbReference>
<reference evidence="4" key="1">
    <citation type="submission" date="2025-08" db="UniProtKB">
        <authorList>
            <consortium name="RefSeq"/>
        </authorList>
    </citation>
    <scope>IDENTIFICATION</scope>
</reference>
<sequence length="1379" mass="151878">MASKQAAASGKKRKIVNVHLLNGDERVIHVDVKSKFQEVFNQVAGQLCLRETEYFGLAFRKDNEYHFIVLDEKIHKLAPKQWKSGSGEGTDSQGKALINLWFRVQFYVDQVILLREKVTRHQYYLQLKENVLQYNHLYNEEKCFQLAAYALQADHGNYLAERHQGGYFNPALYFPQWMLDRHGVDYLANNMPTIHKDLHNLTKNDAELRYIRNASMPPGGHNLHFYTVRKRKSDKVCDTWLAICAKGVEVYEDDAGYKNHISTFLWKDIAKLYFDKKKFEIRSVQSAGGRRFMYYTDCDVKSKYLLTICRSTHMFQMAIQPKLMEIHHLDNEDQKRYRESYVYSEGREKCNLQHSPSKSMSVTGSSTNQRFSVISDASSNTTSGIVSDRMAVSFDDGDDHTREFMIDCPPRSAVGGTPSQIRSKFQPSFSFKQSPQGSKASPVSAHPHSLDLCKPDAGVSPSQELSPTSSTGSWRLRHHPGATPMRLMSLPSPTTPTQDTPGKGLRRSGGRRDSFSKSSQLLPPGSLLLTSGERNTSGDSAVSLSGIFCGSGQDKLAPLSLPQSELRGCLSGSPGPGGSVQHGGGGRGSGGSSTYSLTPPLNLAHLKKTGAGPSPPTSLNFAGVSSGGMKDSSSPRGGPGAYSLGRRVQGERSPREQQLKSLGSPRELCQQQQPAYKLLPSPLDISDKLSLSSPRANIHEHYPKPVGSPRGEGREVTSHKTLNSPQDLGGKAYNKPLPSPRDKISEQLKLSGPSTSSTHHAMLDFPHTLPASPSPRATESVYSFPIISALQQQQQQQQQQPVQTQSPQPQQLTNIQAPLPPPAEVGAGEFHQSRGVEQQPLEGSSSGVLTDHTLLASLMQHQQQQQLTAAEKQSVHLQQQQQHQQPLFKSPAPAPSATSSSAVTDHYLLALRQGNAQLAEKSPSAQRAGMGGIKNILEKLPAPQAGLTMPLADHMRADQKQQHQQVAQPLDQRLQQQQQVAQPLDQRLQQQHQNQQQYQLQDYIPYGVAVKDSSPQNKQIISSDAGAEMEENKENVYHQANDFNSGRDEQQEELMEEPVVAEEECERSSSTANISEAESRNSESTSHSGNKGVLHPELKQILGQSHAISLPLITALCNDSSLVQASRSQSGSRSSYDTSTMRSTDSRLTRLSHDTDPRRWSSCCQAAGGGVPEVMLSVQSSRPYSWHSEHFDLDSHSATHPRQLALLPAPSEEPNLPTTSPPNPRAVLINNKQLALAGDNSEVGGGKNNVLLLPQKMIESDPGPSSPHTKSGYSVNISWWDAPPSAAGSDPGSSSWVDALPYSLPPQHLPNKHPGTSSMQHLQHHHHPHPHHYHQHQHQQQPLMPRQNMVPHKLSSGGHRDSDSSIAHKQIMKENIGIA</sequence>
<feature type="compositionally biased region" description="Low complexity" evidence="1">
    <location>
        <begin position="1126"/>
        <end position="1135"/>
    </location>
</feature>
<dbReference type="Proteomes" id="UP000694888">
    <property type="component" value="Unplaced"/>
</dbReference>
<feature type="compositionally biased region" description="Basic and acidic residues" evidence="1">
    <location>
        <begin position="648"/>
        <end position="658"/>
    </location>
</feature>
<gene>
    <name evidence="4" type="primary">LOC101863416</name>
</gene>
<feature type="compositionally biased region" description="Polar residues" evidence="1">
    <location>
        <begin position="491"/>
        <end position="500"/>
    </location>
</feature>
<dbReference type="SMART" id="SM00295">
    <property type="entry name" value="B41"/>
    <property type="match status" value="1"/>
</dbReference>
<feature type="compositionally biased region" description="Low complexity" evidence="1">
    <location>
        <begin position="962"/>
        <end position="993"/>
    </location>
</feature>
<dbReference type="Pfam" id="PF00373">
    <property type="entry name" value="FERM_M"/>
    <property type="match status" value="1"/>
</dbReference>
<feature type="compositionally biased region" description="Low complexity" evidence="1">
    <location>
        <begin position="429"/>
        <end position="439"/>
    </location>
</feature>
<dbReference type="RefSeq" id="XP_005093424.1">
    <property type="nucleotide sequence ID" value="XM_005093367.3"/>
</dbReference>
<evidence type="ECO:0000313" key="4">
    <source>
        <dbReference type="RefSeq" id="XP_005093424.1"/>
    </source>
</evidence>
<feature type="region of interest" description="Disordered" evidence="1">
    <location>
        <begin position="694"/>
        <end position="778"/>
    </location>
</feature>
<organism evidence="3 4">
    <name type="scientific">Aplysia californica</name>
    <name type="common">California sea hare</name>
    <dbReference type="NCBI Taxonomy" id="6500"/>
    <lineage>
        <taxon>Eukaryota</taxon>
        <taxon>Metazoa</taxon>
        <taxon>Spiralia</taxon>
        <taxon>Lophotrochozoa</taxon>
        <taxon>Mollusca</taxon>
        <taxon>Gastropoda</taxon>
        <taxon>Heterobranchia</taxon>
        <taxon>Euthyneura</taxon>
        <taxon>Tectipleura</taxon>
        <taxon>Aplysiida</taxon>
        <taxon>Aplysioidea</taxon>
        <taxon>Aplysiidae</taxon>
        <taxon>Aplysia</taxon>
    </lineage>
</organism>
<dbReference type="InterPro" id="IPR047145">
    <property type="entry name" value="FRMD6-like"/>
</dbReference>
<feature type="compositionally biased region" description="Polar residues" evidence="1">
    <location>
        <begin position="1068"/>
        <end position="1089"/>
    </location>
</feature>
<dbReference type="CDD" id="cd14473">
    <property type="entry name" value="FERM_B-lobe"/>
    <property type="match status" value="1"/>
</dbReference>
<feature type="region of interest" description="Disordered" evidence="1">
    <location>
        <begin position="792"/>
        <end position="847"/>
    </location>
</feature>
<dbReference type="PROSITE" id="PS50057">
    <property type="entry name" value="FERM_3"/>
    <property type="match status" value="1"/>
</dbReference>
<feature type="region of interest" description="Disordered" evidence="1">
    <location>
        <begin position="865"/>
        <end position="900"/>
    </location>
</feature>
<feature type="domain" description="FERM" evidence="2">
    <location>
        <begin position="14"/>
        <end position="320"/>
    </location>
</feature>
<feature type="compositionally biased region" description="Basic and acidic residues" evidence="1">
    <location>
        <begin position="1144"/>
        <end position="1159"/>
    </location>
</feature>
<dbReference type="Gene3D" id="2.30.29.30">
    <property type="entry name" value="Pleckstrin-homology domain (PH domain)/Phosphotyrosine-binding domain (PTB)"/>
    <property type="match status" value="1"/>
</dbReference>
<dbReference type="Gene3D" id="3.10.20.90">
    <property type="entry name" value="Phosphatidylinositol 3-kinase Catalytic Subunit, Chain A, domain 1"/>
    <property type="match status" value="1"/>
</dbReference>
<feature type="region of interest" description="Disordered" evidence="1">
    <location>
        <begin position="1125"/>
        <end position="1159"/>
    </location>
</feature>
<dbReference type="Gene3D" id="1.20.80.10">
    <property type="match status" value="1"/>
</dbReference>
<dbReference type="SUPFAM" id="SSF54236">
    <property type="entry name" value="Ubiquitin-like"/>
    <property type="match status" value="1"/>
</dbReference>
<dbReference type="CDD" id="cd17101">
    <property type="entry name" value="FERM_F1_PTPN13_like"/>
    <property type="match status" value="1"/>
</dbReference>
<feature type="region of interest" description="Disordered" evidence="1">
    <location>
        <begin position="567"/>
        <end position="669"/>
    </location>
</feature>
<dbReference type="InterPro" id="IPR000299">
    <property type="entry name" value="FERM_domain"/>
</dbReference>
<dbReference type="SUPFAM" id="SSF50729">
    <property type="entry name" value="PH domain-like"/>
    <property type="match status" value="1"/>
</dbReference>
<dbReference type="Pfam" id="PF09380">
    <property type="entry name" value="FERM_C"/>
    <property type="match status" value="1"/>
</dbReference>
<accession>A0ABM0JGX7</accession>
<dbReference type="SUPFAM" id="SSF47031">
    <property type="entry name" value="Second domain of FERM"/>
    <property type="match status" value="1"/>
</dbReference>
<proteinExistence type="predicted"/>
<feature type="region of interest" description="Disordered" evidence="1">
    <location>
        <begin position="956"/>
        <end position="993"/>
    </location>
</feature>
<feature type="region of interest" description="Disordered" evidence="1">
    <location>
        <begin position="429"/>
        <end position="536"/>
    </location>
</feature>
<name>A0ABM0JGX7_APLCA</name>
<feature type="compositionally biased region" description="Polar residues" evidence="1">
    <location>
        <begin position="460"/>
        <end position="473"/>
    </location>
</feature>
<feature type="compositionally biased region" description="Low complexity" evidence="1">
    <location>
        <begin position="516"/>
        <end position="532"/>
    </location>
</feature>
<evidence type="ECO:0000259" key="2">
    <source>
        <dbReference type="PROSITE" id="PS50057"/>
    </source>
</evidence>
<feature type="compositionally biased region" description="Gly residues" evidence="1">
    <location>
        <begin position="574"/>
        <end position="591"/>
    </location>
</feature>
<dbReference type="Pfam" id="PF09379">
    <property type="entry name" value="FERM_N"/>
    <property type="match status" value="1"/>
</dbReference>
<evidence type="ECO:0000256" key="1">
    <source>
        <dbReference type="SAM" id="MobiDB-lite"/>
    </source>
</evidence>
<dbReference type="InterPro" id="IPR018980">
    <property type="entry name" value="FERM_PH-like_C"/>
</dbReference>
<feature type="region of interest" description="Disordered" evidence="1">
    <location>
        <begin position="1041"/>
        <end position="1092"/>
    </location>
</feature>
<dbReference type="InterPro" id="IPR019749">
    <property type="entry name" value="Band_41_domain"/>
</dbReference>
<dbReference type="GeneID" id="101863416"/>